<feature type="region of interest" description="Disordered" evidence="6">
    <location>
        <begin position="238"/>
        <end position="259"/>
    </location>
</feature>
<dbReference type="GO" id="GO:0016811">
    <property type="term" value="F:hydrolase activity, acting on carbon-nitrogen (but not peptide) bonds, in linear amides"/>
    <property type="evidence" value="ECO:0007669"/>
    <property type="project" value="TreeGrafter"/>
</dbReference>
<dbReference type="AlphaFoldDB" id="A0A318HNF2"/>
<keyword evidence="4" id="KW-0862">Zinc</keyword>
<dbReference type="GO" id="GO:0046872">
    <property type="term" value="F:metal ion binding"/>
    <property type="evidence" value="ECO:0007669"/>
    <property type="project" value="UniProtKB-KW"/>
</dbReference>
<reference evidence="8" key="1">
    <citation type="submission" date="2018-05" db="EMBL/GenBank/DDBJ databases">
        <authorList>
            <person name="Deangelis K."/>
            <person name="Huntemann M."/>
            <person name="Clum A."/>
            <person name="Pillay M."/>
            <person name="Palaniappan K."/>
            <person name="Varghese N."/>
            <person name="Mikhailova N."/>
            <person name="Stamatis D."/>
            <person name="Reddy T."/>
            <person name="Daum C."/>
            <person name="Shapiro N."/>
            <person name="Ivanova N."/>
            <person name="Kyrpides N."/>
            <person name="Woyke T."/>
        </authorList>
    </citation>
    <scope>NUCLEOTIDE SEQUENCE [LARGE SCALE GENOMIC DNA]</scope>
    <source>
        <strain evidence="8">GAS496</strain>
    </source>
</reference>
<dbReference type="PANTHER" id="PTHR35005:SF1">
    <property type="entry name" value="2-AMINO-5-FORMYLAMINO-6-RIBOSYLAMINOPYRIMIDIN-4(3H)-ONE 5'-MONOPHOSPHATE DEFORMYLASE"/>
    <property type="match status" value="1"/>
</dbReference>
<dbReference type="PANTHER" id="PTHR35005">
    <property type="entry name" value="3-DEHYDRO-SCYLLO-INOSOSE HYDROLASE"/>
    <property type="match status" value="1"/>
</dbReference>
<sequence>MRWGSTTSSSLGRANLAAYVGLVPVGATEQHGPHLPTDTDTRVATALCDAVSGTVENTIVLPPIAIGCSLGHGTTFPGTISLFPEELARLLVRYAEWSAHSGLTKLIFVNAHMGNVGALSTATDRLRFLRPDLQSGWVDWWHASAVVQQAVTADGEDIHANRAETSIMLYIAPESVDAEAMLGADDVDRTGGLTFRYTAEALSRNGVTGRPSEATAELGKTLFEAAVDVIAAKARAGLTEQPPLKPSQRSNDYGHCPHD</sequence>
<comment type="similarity">
    <text evidence="5">Belongs to the creatininase superfamily.</text>
</comment>
<dbReference type="InterPro" id="IPR003785">
    <property type="entry name" value="Creatininase/forma_Hydrolase"/>
</dbReference>
<comment type="caution">
    <text evidence="7">The sequence shown here is derived from an EMBL/GenBank/DDBJ whole genome shotgun (WGS) entry which is preliminary data.</text>
</comment>
<dbReference type="EMBL" id="QJJU01000008">
    <property type="protein sequence ID" value="PXX08345.1"/>
    <property type="molecule type" value="Genomic_DNA"/>
</dbReference>
<keyword evidence="3 7" id="KW-0378">Hydrolase</keyword>
<organism evidence="7 8">
    <name type="scientific">Mycolicibacterium moriokaense</name>
    <dbReference type="NCBI Taxonomy" id="39691"/>
    <lineage>
        <taxon>Bacteria</taxon>
        <taxon>Bacillati</taxon>
        <taxon>Actinomycetota</taxon>
        <taxon>Actinomycetes</taxon>
        <taxon>Mycobacteriales</taxon>
        <taxon>Mycobacteriaceae</taxon>
        <taxon>Mycolicibacterium</taxon>
    </lineage>
</organism>
<dbReference type="Pfam" id="PF02633">
    <property type="entry name" value="Creatininase"/>
    <property type="match status" value="1"/>
</dbReference>
<dbReference type="Gene3D" id="3.40.50.10310">
    <property type="entry name" value="Creatininase"/>
    <property type="match status" value="1"/>
</dbReference>
<evidence type="ECO:0000256" key="1">
    <source>
        <dbReference type="ARBA" id="ARBA00001947"/>
    </source>
</evidence>
<name>A0A318HNF2_9MYCO</name>
<gene>
    <name evidence="7" type="ORF">C8E89_1089</name>
</gene>
<keyword evidence="8" id="KW-1185">Reference proteome</keyword>
<dbReference type="RefSeq" id="WP_110316579.1">
    <property type="nucleotide sequence ID" value="NZ_QJJU01000008.1"/>
</dbReference>
<reference evidence="7 8" key="2">
    <citation type="submission" date="2018-06" db="EMBL/GenBank/DDBJ databases">
        <title>Sequencing of bacterial isolates from soil warming experiment in Harvard Forest, Massachusetts, USA.</title>
        <authorList>
            <person name="Deangelis K.PhD."/>
        </authorList>
    </citation>
    <scope>NUCLEOTIDE SEQUENCE [LARGE SCALE GENOMIC DNA]</scope>
    <source>
        <strain evidence="7 8">GAS496</strain>
    </source>
</reference>
<comment type="cofactor">
    <cofactor evidence="1">
        <name>Zn(2+)</name>
        <dbReference type="ChEBI" id="CHEBI:29105"/>
    </cofactor>
</comment>
<dbReference type="GO" id="GO:0009231">
    <property type="term" value="P:riboflavin biosynthetic process"/>
    <property type="evidence" value="ECO:0007669"/>
    <property type="project" value="TreeGrafter"/>
</dbReference>
<evidence type="ECO:0000256" key="5">
    <source>
        <dbReference type="ARBA" id="ARBA00024029"/>
    </source>
</evidence>
<keyword evidence="2" id="KW-0479">Metal-binding</keyword>
<proteinExistence type="inferred from homology"/>
<dbReference type="InterPro" id="IPR024087">
    <property type="entry name" value="Creatininase-like_sf"/>
</dbReference>
<dbReference type="OrthoDB" id="9801445at2"/>
<dbReference type="SUPFAM" id="SSF102215">
    <property type="entry name" value="Creatininase"/>
    <property type="match status" value="1"/>
</dbReference>
<evidence type="ECO:0000313" key="8">
    <source>
        <dbReference type="Proteomes" id="UP000247781"/>
    </source>
</evidence>
<evidence type="ECO:0000256" key="3">
    <source>
        <dbReference type="ARBA" id="ARBA00022801"/>
    </source>
</evidence>
<evidence type="ECO:0000256" key="4">
    <source>
        <dbReference type="ARBA" id="ARBA00022833"/>
    </source>
</evidence>
<protein>
    <submittedName>
        <fullName evidence="7">Creatinine amidohydrolase</fullName>
    </submittedName>
</protein>
<dbReference type="Proteomes" id="UP000247781">
    <property type="component" value="Unassembled WGS sequence"/>
</dbReference>
<evidence type="ECO:0000256" key="2">
    <source>
        <dbReference type="ARBA" id="ARBA00022723"/>
    </source>
</evidence>
<evidence type="ECO:0000256" key="6">
    <source>
        <dbReference type="SAM" id="MobiDB-lite"/>
    </source>
</evidence>
<evidence type="ECO:0000313" key="7">
    <source>
        <dbReference type="EMBL" id="PXX08345.1"/>
    </source>
</evidence>
<accession>A0A318HNF2</accession>